<dbReference type="InterPro" id="IPR012106">
    <property type="entry name" value="Phage_Mu_Gp1"/>
</dbReference>
<dbReference type="RefSeq" id="WP_009112850.1">
    <property type="nucleotide sequence ID" value="NZ_CP034036.1"/>
</dbReference>
<evidence type="ECO:0008006" key="6">
    <source>
        <dbReference type="Google" id="ProtNLM"/>
    </source>
</evidence>
<dbReference type="Pfam" id="PF10123">
    <property type="entry name" value="Mu-like_Pro"/>
    <property type="match status" value="1"/>
</dbReference>
<evidence type="ECO:0000313" key="3">
    <source>
        <dbReference type="EMBL" id="QCR04668.1"/>
    </source>
</evidence>
<dbReference type="EMBL" id="CP034036">
    <property type="protein sequence ID" value="QCR04668.1"/>
    <property type="molecule type" value="Genomic_DNA"/>
</dbReference>
<evidence type="ECO:0000313" key="2">
    <source>
        <dbReference type="EMBL" id="PWC24667.1"/>
    </source>
</evidence>
<sequence length="380" mass="40245">MKKKLLVAALSAEINKASLGVIQLFPAGEFRARDGRPEECDAWIMTAEVAQTLIAAANAQQTPYVIDYEHQTLRAAKNGLPAPAAGWFKTLEWREGEGLFATDVTWTDSAAQMIADGSYRFISPVFSYDKSGRVVQLLHAALTNTPAVDGMDEVMLAAASLLAVASSPQEDTMDELLERLRWMLNLPVTATAEDIIAELNKLIDQLTTSATGTAAASFQTLSATPFNLIEKLTQDAANVAALTAQAANPDPAKWVSVAVMQQSVQEALATANNNLAALAQQECTGLITAALSDGRLLPAQKTWAEQLAISSPDSLKSFLNSAPKIAALTTTQTGGQPPAGTKPKPTTETDDDAVVDVAICNLMGVDPAEVTKFVTGEGNE</sequence>
<dbReference type="PIRSF" id="PIRSF016624">
    <property type="entry name" value="Mu_prophg_I"/>
    <property type="match status" value="1"/>
</dbReference>
<dbReference type="Proteomes" id="UP000295985">
    <property type="component" value="Unassembled WGS sequence"/>
</dbReference>
<proteinExistence type="predicted"/>
<name>A0A2U1USM4_9GAMM</name>
<evidence type="ECO:0000256" key="1">
    <source>
        <dbReference type="SAM" id="MobiDB-lite"/>
    </source>
</evidence>
<accession>A0A2U1USM4</accession>
<keyword evidence="5" id="KW-1185">Reference proteome</keyword>
<feature type="region of interest" description="Disordered" evidence="1">
    <location>
        <begin position="328"/>
        <end position="350"/>
    </location>
</feature>
<evidence type="ECO:0000313" key="4">
    <source>
        <dbReference type="Proteomes" id="UP000295985"/>
    </source>
</evidence>
<evidence type="ECO:0000313" key="5">
    <source>
        <dbReference type="Proteomes" id="UP000303847"/>
    </source>
</evidence>
<dbReference type="Proteomes" id="UP000303847">
    <property type="component" value="Chromosome"/>
</dbReference>
<reference evidence="3 5" key="2">
    <citation type="submission" date="2018-11" db="EMBL/GenBank/DDBJ databases">
        <title>Genome sequences of Brenneria nigrifluens and Brenneria rubrifaciens.</title>
        <authorList>
            <person name="Poret-Peterson A.T."/>
            <person name="McClean A.E."/>
            <person name="Kluepfel D.A."/>
        </authorList>
    </citation>
    <scope>NUCLEOTIDE SEQUENCE [LARGE SCALE GENOMIC DNA]</scope>
    <source>
        <strain evidence="3 5">ATCC 13028</strain>
    </source>
</reference>
<organism evidence="2 4">
    <name type="scientific">Brenneria nigrifluens DSM 30175 = ATCC 13028</name>
    <dbReference type="NCBI Taxonomy" id="1121120"/>
    <lineage>
        <taxon>Bacteria</taxon>
        <taxon>Pseudomonadati</taxon>
        <taxon>Pseudomonadota</taxon>
        <taxon>Gammaproteobacteria</taxon>
        <taxon>Enterobacterales</taxon>
        <taxon>Pectobacteriaceae</taxon>
        <taxon>Brenneria</taxon>
    </lineage>
</organism>
<feature type="compositionally biased region" description="Low complexity" evidence="1">
    <location>
        <begin position="329"/>
        <end position="346"/>
    </location>
</feature>
<dbReference type="AlphaFoldDB" id="A0A2U1USM4"/>
<dbReference type="EMBL" id="QDKK01000011">
    <property type="protein sequence ID" value="PWC24667.1"/>
    <property type="molecule type" value="Genomic_DNA"/>
</dbReference>
<protein>
    <recommendedName>
        <fullName evidence="6">Protease</fullName>
    </recommendedName>
</protein>
<dbReference type="OrthoDB" id="2043985at2"/>
<gene>
    <name evidence="2" type="ORF">DDT54_08240</name>
    <name evidence="3" type="ORF">EH206_11085</name>
</gene>
<reference evidence="2 4" key="1">
    <citation type="submission" date="2018-04" db="EMBL/GenBank/DDBJ databases">
        <title>Brenneria corticis sp.nov.</title>
        <authorList>
            <person name="Li Y."/>
        </authorList>
    </citation>
    <scope>NUCLEOTIDE SEQUENCE [LARGE SCALE GENOMIC DNA]</scope>
    <source>
        <strain evidence="2 4">LMG 2694</strain>
    </source>
</reference>